<dbReference type="Gene3D" id="2.10.110.10">
    <property type="entry name" value="Cysteine Rich Protein"/>
    <property type="match status" value="1"/>
</dbReference>
<sequence>MNCQKCKKEIIPGMEKKVADWNFCEDCFQELLNKPEKKAEEPVYHKTEKILCHLCNKEISEDSCKKTGIWKFCPECHAGLNFSPKQKSGINEEDKELTPEEANRGTPEINLNPRFDFMKSEKCQECGRDIPVGGSRKVNGKYLCPDCFYALPDYIKAQADDSNDTEMLSAVQQAKDSYTCETCGRSVNPENLKETGGFNICTACLSTDMHLALQIAKQKHRRYLEKFKHEME</sequence>
<dbReference type="AlphaFoldDB" id="A0A975B9H9"/>
<dbReference type="RefSeq" id="WP_207687299.1">
    <property type="nucleotide sequence ID" value="NZ_CP061799.1"/>
</dbReference>
<evidence type="ECO:0000313" key="3">
    <source>
        <dbReference type="Proteomes" id="UP000663720"/>
    </source>
</evidence>
<gene>
    <name evidence="2" type="ORF">dnl_35640</name>
</gene>
<dbReference type="EMBL" id="CP061799">
    <property type="protein sequence ID" value="QTA81233.1"/>
    <property type="molecule type" value="Genomic_DNA"/>
</dbReference>
<dbReference type="KEGG" id="dli:dnl_35640"/>
<organism evidence="2 3">
    <name type="scientific">Desulfonema limicola</name>
    <dbReference type="NCBI Taxonomy" id="45656"/>
    <lineage>
        <taxon>Bacteria</taxon>
        <taxon>Pseudomonadati</taxon>
        <taxon>Thermodesulfobacteriota</taxon>
        <taxon>Desulfobacteria</taxon>
        <taxon>Desulfobacterales</taxon>
        <taxon>Desulfococcaceae</taxon>
        <taxon>Desulfonema</taxon>
    </lineage>
</organism>
<name>A0A975B9H9_9BACT</name>
<accession>A0A975B9H9</accession>
<reference evidence="2" key="1">
    <citation type="journal article" date="2021" name="Microb. Physiol.">
        <title>Proteogenomic Insights into the Physiology of Marine, Sulfate-Reducing, Filamentous Desulfonema limicola and Desulfonema magnum.</title>
        <authorList>
            <person name="Schnaars V."/>
            <person name="Wohlbrand L."/>
            <person name="Scheve S."/>
            <person name="Hinrichs C."/>
            <person name="Reinhardt R."/>
            <person name="Rabus R."/>
        </authorList>
    </citation>
    <scope>NUCLEOTIDE SEQUENCE</scope>
    <source>
        <strain evidence="2">5ac10</strain>
    </source>
</reference>
<keyword evidence="3" id="KW-1185">Reference proteome</keyword>
<evidence type="ECO:0000313" key="2">
    <source>
        <dbReference type="EMBL" id="QTA81233.1"/>
    </source>
</evidence>
<proteinExistence type="predicted"/>
<evidence type="ECO:0000256" key="1">
    <source>
        <dbReference type="SAM" id="MobiDB-lite"/>
    </source>
</evidence>
<feature type="compositionally biased region" description="Basic and acidic residues" evidence="1">
    <location>
        <begin position="90"/>
        <end position="103"/>
    </location>
</feature>
<protein>
    <submittedName>
        <fullName evidence="2">Uncharacterized protein</fullName>
    </submittedName>
</protein>
<dbReference type="Proteomes" id="UP000663720">
    <property type="component" value="Chromosome"/>
</dbReference>
<feature type="region of interest" description="Disordered" evidence="1">
    <location>
        <begin position="87"/>
        <end position="109"/>
    </location>
</feature>